<gene>
    <name evidence="8" type="ORF">I5282_13625</name>
</gene>
<dbReference type="Pfam" id="PF08659">
    <property type="entry name" value="KR"/>
    <property type="match status" value="2"/>
</dbReference>
<evidence type="ECO:0000259" key="7">
    <source>
        <dbReference type="PROSITE" id="PS52004"/>
    </source>
</evidence>
<dbReference type="Gene3D" id="3.40.47.10">
    <property type="match status" value="2"/>
</dbReference>
<dbReference type="Pfam" id="PF16197">
    <property type="entry name" value="KAsynt_C_assoc"/>
    <property type="match status" value="1"/>
</dbReference>
<dbReference type="SUPFAM" id="SSF53901">
    <property type="entry name" value="Thiolase-like"/>
    <property type="match status" value="2"/>
</dbReference>
<evidence type="ECO:0000313" key="9">
    <source>
        <dbReference type="Proteomes" id="UP000809910"/>
    </source>
</evidence>
<dbReference type="InterPro" id="IPR050091">
    <property type="entry name" value="PKS_NRPS_Biosynth_Enz"/>
</dbReference>
<feature type="domain" description="Ketosynthase family 3 (KS3)" evidence="7">
    <location>
        <begin position="1546"/>
        <end position="1949"/>
    </location>
</feature>
<dbReference type="InterPro" id="IPR036736">
    <property type="entry name" value="ACP-like_sf"/>
</dbReference>
<dbReference type="CDD" id="cd08953">
    <property type="entry name" value="KR_2_SDR_x"/>
    <property type="match status" value="1"/>
</dbReference>
<accession>A0ABS1WE25</accession>
<dbReference type="InterPro" id="IPR016039">
    <property type="entry name" value="Thiolase-like"/>
</dbReference>
<protein>
    <submittedName>
        <fullName evidence="8">SDR family NAD(P)-dependent oxidoreductase</fullName>
    </submittedName>
</protein>
<keyword evidence="9" id="KW-1185">Reference proteome</keyword>
<sequence length="2088" mass="232074">MSIYQWLTQPYQLVPTEYITLQDKTSSPDYVHILIKSNVNLLNNNHNKESIVYEVNITSQRMIAQLETVIEQFFAEGGTRIAITLDDERSTWEQQATFIYQLLKVINTHSCELLLIDFRPNLFSGLFFGAVTAFACESQRIKLARVRAQDERVFHLIPSLFEHCLFVLPSQQYRVHNRSLEHLEWKPVTPNAIQTTPFTGNILITGGSGAVGQLLAHHLHQNHECQVFIVGRKPLNAELAAALKQIKAKSYFQADCSQFEEMQAIYHYINEHHGLINHVFHLAGGLNDSLFINKQRDDFLATIAVKIAGAEVIKRLAEQFKPQSVCLFSSLSGILGNTGQTDYAAANAGLNELAEQNNLNHSTRWFAINWGLWETASGMQMTDTGRMNAMKSEEALKQLDAIYANKLTVSAVYHGQVELLKPVKQLDRRGDSSEISLAKVRQWIKELIAECTKIKNIEEEVSLLEKGVDSIIATHIAIHLEKELSKFSTRCTIPKTLVFQHSSVNHIMEYLLANHADALQSLFPAENEEVTASSISEVPELPIQSVEDDRFAIIAAAGEFPQAEDVHALWELLNSSSDAIRPIPENRWDWQQQFSLDAAEPGKSYCRQGGFIQNAAQFDASYFKITPRDAQKMTPEARRLLHQSYYALEQCHFLKALDGSVGVFVANMYAHYQNLDKTSELFDSSLSAMANHVSYAFNFNGPSMGIDSMCSGGLNALHIGLNSLKLGDCNAILVGAANIMSHPGKYRFLSEGKFLSHFGKCQSFGIGADGYVPGEGCVVLVVKRYKDAIAHKDKILGIIRGSAVNSNGANGAMTVPSAKAQSQVIKKALARSGLQADDISYIETHGTGTSLGDPIEIDGLNQVYGQSSKRISLGSLKSNIGHLEAAAGLASIVKVLLQMHYRKKVPSLHCDIENPLLGLDKTPFVLHKKSAAWGDAKHVLYAGISAFGAGGANAHVIIESPPPDYAYSELPRAIKQLDESQSFWLDPQTIDRIQHKDNPVDLDSTRSLWLTKEFQSCDTPLTKLEKGSYCFIVTLSQKQVLDLVDNTLPLILLHEAGQQQHYKHVVINLSALDDADDADYLLDQFNLAQSLANQKANLDLITLTRLNFLSSSSAYRAAFDGLYRTLSLENPSINHLVIQSDESLTQIVTLLTNTQIKEQHFGVYQWQGSYWKQQKFIENKELIQQHHKPLLKKGGIYVISGGLGAIGQIICRCLLSQYDATVICLGRSPLLGVKQEQFAKLHSINGKLEYYQVDVTDSVKVHETIKGIVQRHGTLSGVINSACVLNDGLLREKNFAVFAEVVHSKVQGTINLDEATKDCLLDFFVSFSSMSAVYSNVGQSDYCLANTFVDNFTHYRQQLVNTSQRFGASLTINWPLWDVDGLSLSPQTITYLCEATGIELLNEVLGATLFERLMDSKHPNQLIPLYGNTADIRTKLLTQKTATLQASEHSLDSIISTVIDCISQVTHINKAHLNARTSINELGMSSVLLAELAELIETHLGTPIAPSAFFSYHTVHKIAHYLNPKITKNESSHPQLDRTVDALPAHDEYAIIGLSALLPGGPRPEDFWTSLVNNQSSVRRVTRWEGEYFAATLDSIKQFDNQFFNLSNKEAMLMDPQHRLFLQESYQALLNAGYPPSSMKQVGVFAGVQFNDYHNLLGRNQIPQHPYMATGNSHAMLANRVSYLFDFNGPSQTIDTACSSTLVAINRGLLALKNNECELALCGAVSLLIDARVTDAAQSMGVLSPNFRCATFDESADGYVRGEGVGVFVIKRLNDALRDKDAIHAIIVSSAENHGGRANSLTAPNPIAQKELLLRAYKGSLAQQVSYIETHGTGTRLGDPIELDALTQAFKHLRSETVANTIMLGSVKTNVGHLEPAAGVASLIKVIYSLKNKLLPANVHFKQLNPYINLDNTPFKIVDRNTSWQGKERVAGISSFGFGGSYAHLVLKEAPELSISPHTQNSFYLPLSARKPELLQEMIAQLLAFLRQNMNSPLEALSYMLCCCRDHFTHRFIARCSSIEELIVHLENQEVQDDPLCREYCEGKDIHWDKYFPKKPNKHFIPGYVFEQKEFWFDTHSVETIAGLDNEH</sequence>
<dbReference type="InterPro" id="IPR018201">
    <property type="entry name" value="Ketoacyl_synth_AS"/>
</dbReference>
<evidence type="ECO:0000256" key="2">
    <source>
        <dbReference type="ARBA" id="ARBA00006484"/>
    </source>
</evidence>
<dbReference type="Gene3D" id="1.10.1200.10">
    <property type="entry name" value="ACP-like"/>
    <property type="match status" value="2"/>
</dbReference>
<dbReference type="InterPro" id="IPR014031">
    <property type="entry name" value="Ketoacyl_synth_C"/>
</dbReference>
<dbReference type="Gene3D" id="3.40.50.720">
    <property type="entry name" value="NAD(P)-binding Rossmann-like Domain"/>
    <property type="match status" value="2"/>
</dbReference>
<comment type="similarity">
    <text evidence="2">Belongs to the short-chain dehydrogenases/reductases (SDR) family.</text>
</comment>
<evidence type="ECO:0000259" key="6">
    <source>
        <dbReference type="PROSITE" id="PS50075"/>
    </source>
</evidence>
<feature type="domain" description="Carrier" evidence="6">
    <location>
        <begin position="435"/>
        <end position="515"/>
    </location>
</feature>
<evidence type="ECO:0000256" key="1">
    <source>
        <dbReference type="ARBA" id="ARBA00005194"/>
    </source>
</evidence>
<comment type="caution">
    <text evidence="8">The sequence shown here is derived from an EMBL/GenBank/DDBJ whole genome shotgun (WGS) entry which is preliminary data.</text>
</comment>
<comment type="pathway">
    <text evidence="1">Lipid metabolism; fatty acid biosynthesis.</text>
</comment>
<name>A0ABS1WE25_9GAMM</name>
<dbReference type="InterPro" id="IPR009081">
    <property type="entry name" value="PP-bd_ACP"/>
</dbReference>
<dbReference type="Proteomes" id="UP000809910">
    <property type="component" value="Unassembled WGS sequence"/>
</dbReference>
<dbReference type="PROSITE" id="PS52004">
    <property type="entry name" value="KS3_2"/>
    <property type="match status" value="2"/>
</dbReference>
<evidence type="ECO:0000256" key="4">
    <source>
        <dbReference type="ARBA" id="ARBA00022553"/>
    </source>
</evidence>
<dbReference type="InterPro" id="IPR006162">
    <property type="entry name" value="Ppantetheine_attach_site"/>
</dbReference>
<dbReference type="InterPro" id="IPR057326">
    <property type="entry name" value="KR_dom"/>
</dbReference>
<reference evidence="8 9" key="1">
    <citation type="submission" date="2020-12" db="EMBL/GenBank/DDBJ databases">
        <title>WGS of Legionella: environmental sample.</title>
        <authorList>
            <person name="Cristino S."/>
            <person name="Girolamini L."/>
            <person name="Salaris S."/>
            <person name="Pascale M.R."/>
            <person name="Mazzotta M."/>
            <person name="Orsini M."/>
            <person name="Grottola A."/>
        </authorList>
    </citation>
    <scope>NUCLEOTIDE SEQUENCE [LARGE SCALE GENOMIC DNA]</scope>
    <source>
        <strain evidence="8 9">30cs62</strain>
    </source>
</reference>
<feature type="domain" description="Carrier" evidence="6">
    <location>
        <begin position="1449"/>
        <end position="1526"/>
    </location>
</feature>
<keyword evidence="4" id="KW-0597">Phosphoprotein</keyword>
<dbReference type="PROSITE" id="PS00012">
    <property type="entry name" value="PHOSPHOPANTETHEINE"/>
    <property type="match status" value="1"/>
</dbReference>
<dbReference type="InterPro" id="IPR036291">
    <property type="entry name" value="NAD(P)-bd_dom_sf"/>
</dbReference>
<dbReference type="InterPro" id="IPR020806">
    <property type="entry name" value="PKS_PP-bd"/>
</dbReference>
<dbReference type="InterPro" id="IPR014030">
    <property type="entry name" value="Ketoacyl_synth_N"/>
</dbReference>
<evidence type="ECO:0000313" key="8">
    <source>
        <dbReference type="EMBL" id="MBL7527603.1"/>
    </source>
</evidence>
<dbReference type="Gene3D" id="1.10.1240.100">
    <property type="match status" value="1"/>
</dbReference>
<dbReference type="PROSITE" id="PS50075">
    <property type="entry name" value="CARRIER"/>
    <property type="match status" value="2"/>
</dbReference>
<dbReference type="CDD" id="cd00833">
    <property type="entry name" value="PKS"/>
    <property type="match status" value="2"/>
</dbReference>
<keyword evidence="5" id="KW-0808">Transferase</keyword>
<dbReference type="Pfam" id="PF02801">
    <property type="entry name" value="Ketoacyl-synt_C"/>
    <property type="match status" value="2"/>
</dbReference>
<dbReference type="PANTHER" id="PTHR43775:SF37">
    <property type="entry name" value="SI:DKEY-61P9.11"/>
    <property type="match status" value="1"/>
</dbReference>
<organism evidence="8 9">
    <name type="scientific">Legionella bononiensis</name>
    <dbReference type="NCBI Taxonomy" id="2793102"/>
    <lineage>
        <taxon>Bacteria</taxon>
        <taxon>Pseudomonadati</taxon>
        <taxon>Pseudomonadota</taxon>
        <taxon>Gammaproteobacteria</taxon>
        <taxon>Legionellales</taxon>
        <taxon>Legionellaceae</taxon>
        <taxon>Legionella</taxon>
    </lineage>
</organism>
<dbReference type="SMART" id="SM00825">
    <property type="entry name" value="PKS_KS"/>
    <property type="match status" value="2"/>
</dbReference>
<proteinExistence type="inferred from homology"/>
<dbReference type="SMART" id="SM00822">
    <property type="entry name" value="PKS_KR"/>
    <property type="match status" value="2"/>
</dbReference>
<dbReference type="InterPro" id="IPR013968">
    <property type="entry name" value="PKS_KR"/>
</dbReference>
<evidence type="ECO:0000256" key="3">
    <source>
        <dbReference type="ARBA" id="ARBA00022450"/>
    </source>
</evidence>
<keyword evidence="3" id="KW-0596">Phosphopantetheine</keyword>
<dbReference type="Pfam" id="PF00550">
    <property type="entry name" value="PP-binding"/>
    <property type="match status" value="2"/>
</dbReference>
<dbReference type="PANTHER" id="PTHR43775">
    <property type="entry name" value="FATTY ACID SYNTHASE"/>
    <property type="match status" value="1"/>
</dbReference>
<dbReference type="RefSeq" id="WP_203108977.1">
    <property type="nucleotide sequence ID" value="NZ_JADOBG010000010.1"/>
</dbReference>
<feature type="domain" description="Ketosynthase family 3 (KS3)" evidence="7">
    <location>
        <begin position="548"/>
        <end position="960"/>
    </location>
</feature>
<dbReference type="SMART" id="SM00823">
    <property type="entry name" value="PKS_PP"/>
    <property type="match status" value="2"/>
</dbReference>
<evidence type="ECO:0000256" key="5">
    <source>
        <dbReference type="ARBA" id="ARBA00022679"/>
    </source>
</evidence>
<dbReference type="InterPro" id="IPR020841">
    <property type="entry name" value="PKS_Beta-ketoAc_synthase_dom"/>
</dbReference>
<dbReference type="InterPro" id="IPR032821">
    <property type="entry name" value="PKS_assoc"/>
</dbReference>
<dbReference type="SUPFAM" id="SSF51735">
    <property type="entry name" value="NAD(P)-binding Rossmann-fold domains"/>
    <property type="match status" value="2"/>
</dbReference>
<dbReference type="PROSITE" id="PS00606">
    <property type="entry name" value="KS3_1"/>
    <property type="match status" value="1"/>
</dbReference>
<dbReference type="Pfam" id="PF00109">
    <property type="entry name" value="ketoacyl-synt"/>
    <property type="match status" value="2"/>
</dbReference>
<dbReference type="SUPFAM" id="SSF47336">
    <property type="entry name" value="ACP-like"/>
    <property type="match status" value="2"/>
</dbReference>
<dbReference type="EMBL" id="JADWVN010000026">
    <property type="protein sequence ID" value="MBL7527603.1"/>
    <property type="molecule type" value="Genomic_DNA"/>
</dbReference>